<dbReference type="GO" id="GO:0000398">
    <property type="term" value="P:mRNA splicing, via spliceosome"/>
    <property type="evidence" value="ECO:0007669"/>
    <property type="project" value="InterPro"/>
</dbReference>
<dbReference type="STRING" id="56484.A0A1Y2FV16"/>
<dbReference type="GO" id="GO:0003729">
    <property type="term" value="F:mRNA binding"/>
    <property type="evidence" value="ECO:0007669"/>
    <property type="project" value="TreeGrafter"/>
</dbReference>
<dbReference type="Gene3D" id="2.130.10.10">
    <property type="entry name" value="YVTN repeat-like/Quinoprotein amine dehydrogenase"/>
    <property type="match status" value="1"/>
</dbReference>
<evidence type="ECO:0000256" key="1">
    <source>
        <dbReference type="ARBA" id="ARBA00004123"/>
    </source>
</evidence>
<evidence type="ECO:0000256" key="4">
    <source>
        <dbReference type="ARBA" id="ARBA00022728"/>
    </source>
</evidence>
<dbReference type="SMART" id="SM00320">
    <property type="entry name" value="WD40"/>
    <property type="match status" value="7"/>
</dbReference>
<evidence type="ECO:0000256" key="8">
    <source>
        <dbReference type="ARBA" id="ARBA00068146"/>
    </source>
</evidence>
<feature type="region of interest" description="Disordered" evidence="10">
    <location>
        <begin position="149"/>
        <end position="170"/>
    </location>
</feature>
<keyword evidence="5" id="KW-0677">Repeat</keyword>
<dbReference type="PANTHER" id="PTHR43979:SF1">
    <property type="entry name" value="PRE-MRNA-PROCESSING FACTOR 17"/>
    <property type="match status" value="1"/>
</dbReference>
<dbReference type="InterPro" id="IPR015943">
    <property type="entry name" value="WD40/YVTN_repeat-like_dom_sf"/>
</dbReference>
<keyword evidence="6" id="KW-0508">mRNA splicing</keyword>
<dbReference type="EMBL" id="MCFI01000001">
    <property type="protein sequence ID" value="ORY87851.1"/>
    <property type="molecule type" value="Genomic_DNA"/>
</dbReference>
<evidence type="ECO:0000256" key="6">
    <source>
        <dbReference type="ARBA" id="ARBA00023187"/>
    </source>
</evidence>
<dbReference type="Proteomes" id="UP000193685">
    <property type="component" value="Unassembled WGS sequence"/>
</dbReference>
<feature type="repeat" description="WD" evidence="9">
    <location>
        <begin position="408"/>
        <end position="440"/>
    </location>
</feature>
<proteinExistence type="predicted"/>
<dbReference type="CDD" id="cd00200">
    <property type="entry name" value="WD40"/>
    <property type="match status" value="1"/>
</dbReference>
<evidence type="ECO:0000313" key="12">
    <source>
        <dbReference type="Proteomes" id="UP000193685"/>
    </source>
</evidence>
<dbReference type="SUPFAM" id="SSF50978">
    <property type="entry name" value="WD40 repeat-like"/>
    <property type="match status" value="1"/>
</dbReference>
<dbReference type="InterPro" id="IPR036322">
    <property type="entry name" value="WD40_repeat_dom_sf"/>
</dbReference>
<protein>
    <recommendedName>
        <fullName evidence="8">Pre-mRNA-processing factor 17</fullName>
    </recommendedName>
</protein>
<dbReference type="InterPro" id="IPR001680">
    <property type="entry name" value="WD40_rpt"/>
</dbReference>
<keyword evidence="4" id="KW-0747">Spliceosome</keyword>
<name>A0A1Y2FV16_PROLT</name>
<evidence type="ECO:0000313" key="11">
    <source>
        <dbReference type="EMBL" id="ORY87851.1"/>
    </source>
</evidence>
<feature type="repeat" description="WD" evidence="9">
    <location>
        <begin position="540"/>
        <end position="573"/>
    </location>
</feature>
<dbReference type="AlphaFoldDB" id="A0A1Y2FV16"/>
<evidence type="ECO:0000256" key="5">
    <source>
        <dbReference type="ARBA" id="ARBA00022737"/>
    </source>
</evidence>
<evidence type="ECO:0000256" key="9">
    <source>
        <dbReference type="PROSITE-ProRule" id="PRU00221"/>
    </source>
</evidence>
<dbReference type="PROSITE" id="PS50294">
    <property type="entry name" value="WD_REPEATS_REGION"/>
    <property type="match status" value="3"/>
</dbReference>
<dbReference type="FunFam" id="2.130.10.10:FF:000034">
    <property type="entry name" value="Pre-mRNA-processing factor 17, putative"/>
    <property type="match status" value="1"/>
</dbReference>
<gene>
    <name evidence="11" type="ORF">BCR37DRAFT_375759</name>
</gene>
<feature type="compositionally biased region" description="Basic residues" evidence="10">
    <location>
        <begin position="153"/>
        <end position="164"/>
    </location>
</feature>
<comment type="caution">
    <text evidence="11">The sequence shown here is derived from an EMBL/GenBank/DDBJ whole genome shotgun (WGS) entry which is preliminary data.</text>
</comment>
<dbReference type="PANTHER" id="PTHR43979">
    <property type="entry name" value="PRE-MRNA-PROCESSING FACTOR 17"/>
    <property type="match status" value="1"/>
</dbReference>
<dbReference type="PROSITE" id="PS50082">
    <property type="entry name" value="WD_REPEATS_2"/>
    <property type="match status" value="4"/>
</dbReference>
<evidence type="ECO:0000256" key="10">
    <source>
        <dbReference type="SAM" id="MobiDB-lite"/>
    </source>
</evidence>
<comment type="subcellular location">
    <subcellularLocation>
        <location evidence="1">Nucleus</location>
    </subcellularLocation>
</comment>
<keyword evidence="2 9" id="KW-0853">WD repeat</keyword>
<evidence type="ECO:0000256" key="2">
    <source>
        <dbReference type="ARBA" id="ARBA00022574"/>
    </source>
</evidence>
<feature type="repeat" description="WD" evidence="9">
    <location>
        <begin position="322"/>
        <end position="363"/>
    </location>
</feature>
<dbReference type="InterPro" id="IPR032847">
    <property type="entry name" value="PRPF17"/>
</dbReference>
<dbReference type="GO" id="GO:0071013">
    <property type="term" value="C:catalytic step 2 spliceosome"/>
    <property type="evidence" value="ECO:0007669"/>
    <property type="project" value="InterPro"/>
</dbReference>
<dbReference type="GeneID" id="63785050"/>
<reference evidence="11 12" key="1">
    <citation type="submission" date="2016-07" db="EMBL/GenBank/DDBJ databases">
        <title>Pervasive Adenine N6-methylation of Active Genes in Fungi.</title>
        <authorList>
            <consortium name="DOE Joint Genome Institute"/>
            <person name="Mondo S.J."/>
            <person name="Dannebaum R.O."/>
            <person name="Kuo R.C."/>
            <person name="Labutti K."/>
            <person name="Haridas S."/>
            <person name="Kuo A."/>
            <person name="Salamov A."/>
            <person name="Ahrendt S.R."/>
            <person name="Lipzen A."/>
            <person name="Sullivan W."/>
            <person name="Andreopoulos W.B."/>
            <person name="Clum A."/>
            <person name="Lindquist E."/>
            <person name="Daum C."/>
            <person name="Ramamoorthy G.K."/>
            <person name="Gryganskyi A."/>
            <person name="Culley D."/>
            <person name="Magnuson J.K."/>
            <person name="James T.Y."/>
            <person name="O'Malley M.A."/>
            <person name="Stajich J.E."/>
            <person name="Spatafora J.W."/>
            <person name="Visel A."/>
            <person name="Grigoriev I.V."/>
        </authorList>
    </citation>
    <scope>NUCLEOTIDE SEQUENCE [LARGE SCALE GENOMIC DNA]</scope>
    <source>
        <strain evidence="11 12">12-1054</strain>
    </source>
</reference>
<dbReference type="OrthoDB" id="10257301at2759"/>
<dbReference type="OMA" id="TLWHPHE"/>
<keyword evidence="3" id="KW-0507">mRNA processing</keyword>
<evidence type="ECO:0000256" key="7">
    <source>
        <dbReference type="ARBA" id="ARBA00023242"/>
    </source>
</evidence>
<feature type="region of interest" description="Disordered" evidence="10">
    <location>
        <begin position="1"/>
        <end position="27"/>
    </location>
</feature>
<dbReference type="RefSeq" id="XP_040728346.1">
    <property type="nucleotide sequence ID" value="XM_040868451.1"/>
</dbReference>
<evidence type="ECO:0000256" key="3">
    <source>
        <dbReference type="ARBA" id="ARBA00022664"/>
    </source>
</evidence>
<keyword evidence="7" id="KW-0539">Nucleus</keyword>
<dbReference type="Pfam" id="PF00400">
    <property type="entry name" value="WD40"/>
    <property type="match status" value="5"/>
</dbReference>
<accession>A0A1Y2FV16</accession>
<feature type="repeat" description="WD" evidence="9">
    <location>
        <begin position="278"/>
        <end position="311"/>
    </location>
</feature>
<keyword evidence="12" id="KW-1185">Reference proteome</keyword>
<organism evidence="11 12">
    <name type="scientific">Protomyces lactucae-debilis</name>
    <dbReference type="NCBI Taxonomy" id="2754530"/>
    <lineage>
        <taxon>Eukaryota</taxon>
        <taxon>Fungi</taxon>
        <taxon>Dikarya</taxon>
        <taxon>Ascomycota</taxon>
        <taxon>Taphrinomycotina</taxon>
        <taxon>Taphrinomycetes</taxon>
        <taxon>Taphrinales</taxon>
        <taxon>Protomycetaceae</taxon>
        <taxon>Protomyces</taxon>
    </lineage>
</organism>
<sequence>MGLVDYDGSSDDAGSDMPSEISGLKNTAPAKRIDVAPLVSTEDPLEMKLVLAGDGKKGMITNADYATLSRPVQGPQNPFNARTLEKKNVVTGFAETQAFDDAHFRRQHQDFASLGYVKDPSLENALTGFVYVGDTDRALAMHGADAHDFKQSRQVKRDRKRKREGRGDVSVIDGDGAFRGPWAKYEIEAPKDADLEYTLEEEDAAPEALVPAHKPEIELADIRIESNFGAETSEFFGKSLRDYQGRTYMHVSRDIGIDLEKEPGQEECFVPKRNIHSWTVHKKSVTALRFFPKSGHLLLSASSDSKVMLFDCHHERSLLREYSGHFKAVRDVCFNADGTRFLSAGYDAQMKLWDTETGQCISKFTTGKLPYVVKINPDKDKQHEFLAGMSDKKIVQFDMKSGEIVQEYTHHLGPVNTVTFIDENRRFVTTSDDKSLRAWEYGIPVPIKYIAEPEMHSMPAVAVHPSQKYFACQSLDNSVVVYSAIDKIKQQRRKIFRGHGCAGHAIEIAFSPDGKYLSSGDAGGYACFWDWKTCKLLSKFAAHKGPLTQIAWHPQETSKVATGGNDGVIHYWD</sequence>